<evidence type="ECO:0000313" key="1">
    <source>
        <dbReference type="EMBL" id="PWZ32328.1"/>
    </source>
</evidence>
<protein>
    <submittedName>
        <fullName evidence="1">Uncharacterized protein</fullName>
    </submittedName>
</protein>
<dbReference type="EMBL" id="NCVQ01000004">
    <property type="protein sequence ID" value="PWZ32328.1"/>
    <property type="molecule type" value="Genomic_DNA"/>
</dbReference>
<reference evidence="1 2" key="1">
    <citation type="journal article" date="2018" name="Nat. Genet.">
        <title>Extensive intraspecific gene order and gene structural variations between Mo17 and other maize genomes.</title>
        <authorList>
            <person name="Sun S."/>
            <person name="Zhou Y."/>
            <person name="Chen J."/>
            <person name="Shi J."/>
            <person name="Zhao H."/>
            <person name="Zhao H."/>
            <person name="Song W."/>
            <person name="Zhang M."/>
            <person name="Cui Y."/>
            <person name="Dong X."/>
            <person name="Liu H."/>
            <person name="Ma X."/>
            <person name="Jiao Y."/>
            <person name="Wang B."/>
            <person name="Wei X."/>
            <person name="Stein J.C."/>
            <person name="Glaubitz J.C."/>
            <person name="Lu F."/>
            <person name="Yu G."/>
            <person name="Liang C."/>
            <person name="Fengler K."/>
            <person name="Li B."/>
            <person name="Rafalski A."/>
            <person name="Schnable P.S."/>
            <person name="Ware D.H."/>
            <person name="Buckler E.S."/>
            <person name="Lai J."/>
        </authorList>
    </citation>
    <scope>NUCLEOTIDE SEQUENCE [LARGE SCALE GENOMIC DNA]</scope>
    <source>
        <strain evidence="2">cv. Missouri 17</strain>
        <tissue evidence="1">Seedling</tissue>
    </source>
</reference>
<gene>
    <name evidence="1" type="ORF">Zm00014a_038693</name>
</gene>
<name>A0A3L6FHP4_MAIZE</name>
<sequence>MMGISKRFEGVNWIIDGLSLTTITSFISSTVTSMLRRAGASRLLNTCSSTYTLHLPNMHMVAFHERQMLEQVVNHSVLIGHCSRHILKQIGYMRGLVASYIVTSLSGTLGRVVRAKLATEEA</sequence>
<proteinExistence type="predicted"/>
<dbReference type="AlphaFoldDB" id="A0A3L6FHP4"/>
<dbReference type="Proteomes" id="UP000251960">
    <property type="component" value="Chromosome 3"/>
</dbReference>
<evidence type="ECO:0000313" key="2">
    <source>
        <dbReference type="Proteomes" id="UP000251960"/>
    </source>
</evidence>
<accession>A0A3L6FHP4</accession>
<comment type="caution">
    <text evidence="1">The sequence shown here is derived from an EMBL/GenBank/DDBJ whole genome shotgun (WGS) entry which is preliminary data.</text>
</comment>
<organism evidence="1 2">
    <name type="scientific">Zea mays</name>
    <name type="common">Maize</name>
    <dbReference type="NCBI Taxonomy" id="4577"/>
    <lineage>
        <taxon>Eukaryota</taxon>
        <taxon>Viridiplantae</taxon>
        <taxon>Streptophyta</taxon>
        <taxon>Embryophyta</taxon>
        <taxon>Tracheophyta</taxon>
        <taxon>Spermatophyta</taxon>
        <taxon>Magnoliopsida</taxon>
        <taxon>Liliopsida</taxon>
        <taxon>Poales</taxon>
        <taxon>Poaceae</taxon>
        <taxon>PACMAD clade</taxon>
        <taxon>Panicoideae</taxon>
        <taxon>Andropogonodae</taxon>
        <taxon>Andropogoneae</taxon>
        <taxon>Tripsacinae</taxon>
        <taxon>Zea</taxon>
    </lineage>
</organism>